<evidence type="ECO:0000259" key="16">
    <source>
        <dbReference type="Pfam" id="PF07715"/>
    </source>
</evidence>
<keyword evidence="7 13" id="KW-0798">TonB box</keyword>
<feature type="domain" description="TonB-dependent receptor plug" evidence="16">
    <location>
        <begin position="44"/>
        <end position="153"/>
    </location>
</feature>
<keyword evidence="3 11" id="KW-0813">Transport</keyword>
<dbReference type="Gene3D" id="2.170.130.10">
    <property type="entry name" value="TonB-dependent receptor, plug domain"/>
    <property type="match status" value="1"/>
</dbReference>
<evidence type="ECO:0000256" key="6">
    <source>
        <dbReference type="ARBA" id="ARBA00022729"/>
    </source>
</evidence>
<dbReference type="Pfam" id="PF07715">
    <property type="entry name" value="Plug"/>
    <property type="match status" value="1"/>
</dbReference>
<dbReference type="EMBL" id="CP014864">
    <property type="protein sequence ID" value="AMX04116.1"/>
    <property type="molecule type" value="Genomic_DNA"/>
</dbReference>
<proteinExistence type="inferred from homology"/>
<dbReference type="Pfam" id="PF00593">
    <property type="entry name" value="TonB_dep_Rec_b-barrel"/>
    <property type="match status" value="1"/>
</dbReference>
<evidence type="ECO:0000313" key="17">
    <source>
        <dbReference type="EMBL" id="AMX04116.1"/>
    </source>
</evidence>
<dbReference type="InterPro" id="IPR010917">
    <property type="entry name" value="TonB_rcpt_CS"/>
</dbReference>
<keyword evidence="10 11" id="KW-0998">Cell outer membrane</keyword>
<organism evidence="17 18">
    <name type="scientific">Microbulbifer thermotolerans</name>
    <dbReference type="NCBI Taxonomy" id="252514"/>
    <lineage>
        <taxon>Bacteria</taxon>
        <taxon>Pseudomonadati</taxon>
        <taxon>Pseudomonadota</taxon>
        <taxon>Gammaproteobacteria</taxon>
        <taxon>Cellvibrionales</taxon>
        <taxon>Microbulbiferaceae</taxon>
        <taxon>Microbulbifer</taxon>
    </lineage>
</organism>
<dbReference type="Proteomes" id="UP000076077">
    <property type="component" value="Chromosome"/>
</dbReference>
<sequence length="728" mass="80556">MKRHPLAAALFGLLSAPGLYAEETSSADDDLELVVVSGRAEKPLKDVTGSISVVTGDEIEKLQMNDMNQLFKYEPGVEVTGRTGGAQNILVRGMGADRVLMIKDGMRMNEGYGANGLNDVVGRGMIETDTLKQVEVAKGAASSLYGSDALAGIVVFTTKDASDYLADGEQFGGAIKTGYDGISSQTHVSPTLAFRTGNFEQLLHLTYRDGSEEQNYAETRDPFEIESDSLLYKAKYHLQGEDFLSFSAEQWKQESLGEAADGLLYYFRGLADYGYNIVDEHSISEKETHAYQLRYHSETATPLYDQLNISLYRNKSEQTDEQYGQLDINAPMFGVMELRDMWETGVYTQTTHGFLSNAFKTLNERHTLGYGLDLETTESIREVHEFREALTTGTSTPQITLDETSEKFPKNDVDRAGLFVNDEITLAGSALTVTPGLRYDWYEMDPNGALKSDGTPYATIEESNVSFNLGALYRLSPRLTAFAQYGQGFKVPAYDLAYLEHYLQPTASYIYEVVPADDLSPETSDTVELGLRGHIGNIAFSSALFYSSYDDFLEVQLIDSDTFFNSDGSFSHVYETYQYRNIDSVTIKGIEVAATWYLTPAVELFANASYQRGENDTTGEYLQSISPLSGVLGAAYSGDQISSQLILRWADHMDRVNEGEAETAGYGVVDWTVGYQPTAQLSFHLMANNLLDKEYVPYLNVAGWDEDADLSVNSAAGRTFAASVKYEF</sequence>
<evidence type="ECO:0000256" key="12">
    <source>
        <dbReference type="PROSITE-ProRule" id="PRU10144"/>
    </source>
</evidence>
<dbReference type="InterPro" id="IPR010949">
    <property type="entry name" value="TonB_Hb/transfer/lactofer_rcpt"/>
</dbReference>
<dbReference type="STRING" id="252514.A3224_07160"/>
<dbReference type="GO" id="GO:0015344">
    <property type="term" value="F:siderophore uptake transmembrane transporter activity"/>
    <property type="evidence" value="ECO:0007669"/>
    <property type="project" value="TreeGrafter"/>
</dbReference>
<feature type="short sequence motif" description="TonB C-terminal box" evidence="12">
    <location>
        <begin position="711"/>
        <end position="728"/>
    </location>
</feature>
<dbReference type="InterPro" id="IPR039426">
    <property type="entry name" value="TonB-dep_rcpt-like"/>
</dbReference>
<evidence type="ECO:0000256" key="3">
    <source>
        <dbReference type="ARBA" id="ARBA00022448"/>
    </source>
</evidence>
<dbReference type="NCBIfam" id="TIGR01786">
    <property type="entry name" value="TonB-hemlactrns"/>
    <property type="match status" value="1"/>
</dbReference>
<gene>
    <name evidence="17" type="ORF">A3224_07160</name>
</gene>
<reference evidence="18" key="1">
    <citation type="submission" date="2016-03" db="EMBL/GenBank/DDBJ databases">
        <authorList>
            <person name="Lee Y.-S."/>
            <person name="Choi Y.-L."/>
        </authorList>
    </citation>
    <scope>NUCLEOTIDE SEQUENCE [LARGE SCALE GENOMIC DNA]</scope>
    <source>
        <strain evidence="18">DAU221</strain>
    </source>
</reference>
<keyword evidence="8 11" id="KW-0472">Membrane</keyword>
<evidence type="ECO:0000256" key="5">
    <source>
        <dbReference type="ARBA" id="ARBA00022692"/>
    </source>
</evidence>
<dbReference type="RefSeq" id="WP_067157638.1">
    <property type="nucleotide sequence ID" value="NZ_CP014864.1"/>
</dbReference>
<feature type="signal peptide" evidence="14">
    <location>
        <begin position="1"/>
        <end position="21"/>
    </location>
</feature>
<dbReference type="KEGG" id="mthd:A3224_07160"/>
<dbReference type="SUPFAM" id="SSF56935">
    <property type="entry name" value="Porins"/>
    <property type="match status" value="1"/>
</dbReference>
<protein>
    <submittedName>
        <fullName evidence="17">Outer-membrane heme receptor</fullName>
    </submittedName>
</protein>
<evidence type="ECO:0000256" key="7">
    <source>
        <dbReference type="ARBA" id="ARBA00023077"/>
    </source>
</evidence>
<evidence type="ECO:0000259" key="15">
    <source>
        <dbReference type="Pfam" id="PF00593"/>
    </source>
</evidence>
<evidence type="ECO:0000313" key="18">
    <source>
        <dbReference type="Proteomes" id="UP000076077"/>
    </source>
</evidence>
<keyword evidence="4 11" id="KW-1134">Transmembrane beta strand</keyword>
<dbReference type="PANTHER" id="PTHR30069">
    <property type="entry name" value="TONB-DEPENDENT OUTER MEMBRANE RECEPTOR"/>
    <property type="match status" value="1"/>
</dbReference>
<dbReference type="CDD" id="cd01347">
    <property type="entry name" value="ligand_gated_channel"/>
    <property type="match status" value="1"/>
</dbReference>
<dbReference type="GO" id="GO:0015232">
    <property type="term" value="F:heme transmembrane transporter activity"/>
    <property type="evidence" value="ECO:0007669"/>
    <property type="project" value="InterPro"/>
</dbReference>
<evidence type="ECO:0000256" key="14">
    <source>
        <dbReference type="SAM" id="SignalP"/>
    </source>
</evidence>
<evidence type="ECO:0000256" key="13">
    <source>
        <dbReference type="RuleBase" id="RU003357"/>
    </source>
</evidence>
<dbReference type="PROSITE" id="PS01156">
    <property type="entry name" value="TONB_DEPENDENT_REC_2"/>
    <property type="match status" value="1"/>
</dbReference>
<comment type="similarity">
    <text evidence="2">Belongs to the TonB-dependent receptor family. Hemoglobin/haptoglobin binding protein subfamily.</text>
</comment>
<dbReference type="GeneID" id="76607826"/>
<dbReference type="OrthoDB" id="9764669at2"/>
<name>A0A143HRH5_MICTH</name>
<evidence type="ECO:0000256" key="8">
    <source>
        <dbReference type="ARBA" id="ARBA00023136"/>
    </source>
</evidence>
<evidence type="ECO:0000256" key="2">
    <source>
        <dbReference type="ARBA" id="ARBA00008143"/>
    </source>
</evidence>
<keyword evidence="9 17" id="KW-0675">Receptor</keyword>
<dbReference type="InterPro" id="IPR011276">
    <property type="entry name" value="TonB_haem/Hb_rcpt"/>
</dbReference>
<dbReference type="AlphaFoldDB" id="A0A143HRH5"/>
<keyword evidence="6 14" id="KW-0732">Signal</keyword>
<keyword evidence="5 11" id="KW-0812">Transmembrane</keyword>
<evidence type="ECO:0000256" key="4">
    <source>
        <dbReference type="ARBA" id="ARBA00022452"/>
    </source>
</evidence>
<feature type="domain" description="TonB-dependent receptor-like beta-barrel" evidence="15">
    <location>
        <begin position="272"/>
        <end position="690"/>
    </location>
</feature>
<dbReference type="PANTHER" id="PTHR30069:SF29">
    <property type="entry name" value="HEMOGLOBIN AND HEMOGLOBIN-HAPTOGLOBIN-BINDING PROTEIN 1-RELATED"/>
    <property type="match status" value="1"/>
</dbReference>
<evidence type="ECO:0000256" key="11">
    <source>
        <dbReference type="PROSITE-ProRule" id="PRU01360"/>
    </source>
</evidence>
<evidence type="ECO:0000256" key="9">
    <source>
        <dbReference type="ARBA" id="ARBA00023170"/>
    </source>
</evidence>
<dbReference type="InterPro" id="IPR036942">
    <property type="entry name" value="Beta-barrel_TonB_sf"/>
</dbReference>
<evidence type="ECO:0000256" key="10">
    <source>
        <dbReference type="ARBA" id="ARBA00023237"/>
    </source>
</evidence>
<dbReference type="GO" id="GO:0044718">
    <property type="term" value="P:siderophore transmembrane transport"/>
    <property type="evidence" value="ECO:0007669"/>
    <property type="project" value="TreeGrafter"/>
</dbReference>
<dbReference type="InterPro" id="IPR000531">
    <property type="entry name" value="Beta-barrel_TonB"/>
</dbReference>
<dbReference type="NCBIfam" id="TIGR01785">
    <property type="entry name" value="TonB-hemin"/>
    <property type="match status" value="1"/>
</dbReference>
<keyword evidence="18" id="KW-1185">Reference proteome</keyword>
<dbReference type="PROSITE" id="PS52016">
    <property type="entry name" value="TONB_DEPENDENT_REC_3"/>
    <property type="match status" value="1"/>
</dbReference>
<evidence type="ECO:0000256" key="1">
    <source>
        <dbReference type="ARBA" id="ARBA00004571"/>
    </source>
</evidence>
<accession>A0A143HRH5</accession>
<dbReference type="Gene3D" id="2.40.170.20">
    <property type="entry name" value="TonB-dependent receptor, beta-barrel domain"/>
    <property type="match status" value="1"/>
</dbReference>
<dbReference type="InterPro" id="IPR037066">
    <property type="entry name" value="Plug_dom_sf"/>
</dbReference>
<feature type="chain" id="PRO_5007509800" evidence="14">
    <location>
        <begin position="22"/>
        <end position="728"/>
    </location>
</feature>
<dbReference type="InterPro" id="IPR012910">
    <property type="entry name" value="Plug_dom"/>
</dbReference>
<dbReference type="GO" id="GO:0009279">
    <property type="term" value="C:cell outer membrane"/>
    <property type="evidence" value="ECO:0007669"/>
    <property type="project" value="UniProtKB-SubCell"/>
</dbReference>
<comment type="subcellular location">
    <subcellularLocation>
        <location evidence="1 11">Cell outer membrane</location>
        <topology evidence="1 11">Multi-pass membrane protein</topology>
    </subcellularLocation>
</comment>